<feature type="region of interest" description="Disordered" evidence="3">
    <location>
        <begin position="410"/>
        <end position="442"/>
    </location>
</feature>
<evidence type="ECO:0000259" key="4">
    <source>
        <dbReference type="PROSITE" id="PS00434"/>
    </source>
</evidence>
<feature type="compositionally biased region" description="Polar residues" evidence="3">
    <location>
        <begin position="410"/>
        <end position="436"/>
    </location>
</feature>
<feature type="region of interest" description="Disordered" evidence="3">
    <location>
        <begin position="356"/>
        <end position="382"/>
    </location>
</feature>
<evidence type="ECO:0000313" key="5">
    <source>
        <dbReference type="EMBL" id="KAG7661591.1"/>
    </source>
</evidence>
<feature type="region of interest" description="Disordered" evidence="3">
    <location>
        <begin position="253"/>
        <end position="291"/>
    </location>
</feature>
<evidence type="ECO:0000256" key="2">
    <source>
        <dbReference type="RuleBase" id="RU004020"/>
    </source>
</evidence>
<feature type="compositionally biased region" description="Low complexity" evidence="3">
    <location>
        <begin position="19"/>
        <end position="60"/>
    </location>
</feature>
<dbReference type="SMART" id="SM00415">
    <property type="entry name" value="HSF"/>
    <property type="match status" value="1"/>
</dbReference>
<keyword evidence="6" id="KW-1185">Reference proteome</keyword>
<comment type="similarity">
    <text evidence="2">Belongs to the HSF family.</text>
</comment>
<dbReference type="AlphaFoldDB" id="A0A8J5UK23"/>
<comment type="caution">
    <text evidence="5">The sequence shown here is derived from an EMBL/GenBank/DDBJ whole genome shotgun (WGS) entry which is preliminary data.</text>
</comment>
<protein>
    <submittedName>
        <fullName evidence="5">SFL1</fullName>
    </submittedName>
</protein>
<feature type="compositionally biased region" description="Polar residues" evidence="3">
    <location>
        <begin position="558"/>
        <end position="581"/>
    </location>
</feature>
<dbReference type="Proteomes" id="UP000694255">
    <property type="component" value="Unassembled WGS sequence"/>
</dbReference>
<dbReference type="OrthoDB" id="60033at2759"/>
<feature type="region of interest" description="Disordered" evidence="3">
    <location>
        <begin position="602"/>
        <end position="674"/>
    </location>
</feature>
<feature type="compositionally biased region" description="Basic and acidic residues" evidence="3">
    <location>
        <begin position="661"/>
        <end position="674"/>
    </location>
</feature>
<feature type="region of interest" description="Disordered" evidence="3">
    <location>
        <begin position="138"/>
        <end position="239"/>
    </location>
</feature>
<dbReference type="EMBL" id="JAGSYN010000216">
    <property type="protein sequence ID" value="KAG7661591.1"/>
    <property type="molecule type" value="Genomic_DNA"/>
</dbReference>
<dbReference type="PANTHER" id="PTHR10015">
    <property type="entry name" value="HEAT SHOCK TRANSCRIPTION FACTOR"/>
    <property type="match status" value="1"/>
</dbReference>
<keyword evidence="1" id="KW-0238">DNA-binding</keyword>
<feature type="domain" description="HSF-type DNA-binding" evidence="4">
    <location>
        <begin position="106"/>
        <end position="130"/>
    </location>
</feature>
<feature type="region of interest" description="Disordered" evidence="3">
    <location>
        <begin position="1"/>
        <end position="60"/>
    </location>
</feature>
<feature type="compositionally biased region" description="Low complexity" evidence="3">
    <location>
        <begin position="610"/>
        <end position="626"/>
    </location>
</feature>
<gene>
    <name evidence="5" type="ORF">J8A68_004859</name>
</gene>
<dbReference type="InterPro" id="IPR000232">
    <property type="entry name" value="HSF_DNA-bd"/>
</dbReference>
<evidence type="ECO:0000256" key="1">
    <source>
        <dbReference type="ARBA" id="ARBA00023125"/>
    </source>
</evidence>
<sequence length="674" mass="75188">MAEPPTLRPTSSFAIPPISTETSTTVSMSTSSAVDATPMGCSASSASNGNSTNSSNNNNNAGKTQIVFIHKLYDMLHDDTISHLIWWSPTLDSFYVMPGEEFSKALAQYFKHTNIASFIRQLNMYGFHKVNETFQNQDEQANNQQQPNKWEFRHSTSQFRKGDVESLKSIKRRSSKNINSQREVVSIKSLPPTSHPIEYTQQPPPPNYPHPHQHHVHPPIQPHPQQMYQPPPDDGSMREAQTFQPPLAQVMSYSNANQSNPNSPSSPAPHGPGAVPPGHIEYTTRPPPPTSFENGVNFKLMEMSSQINSLRNDLSIMNRQCDMLYQNLKSQANDSVTILDMFESWIRSEYNDTSAIPERTGENKTPVNSIKAEDAPSPMSRLDKPKFITEIRHLKHAMSQRINQPIVTSLQAQPEQGVSQSFATNSRNPSNSSIQIIPQPYPLNPHYTIYDRASEENDPTKRNLSVYDPLQPIPSRHNSRALIDDPSSIGLQGRIRTESKSYSPLSINGMKQIQQQKTSSPISLIPSSQQQQQQNSSNSSSSRSSIESKRILPHVSTDFVQPSIPYTTTPLSGSRTNSLPNPRTEKIGAGSTYFYQRNSFTSMNDQKLNPSSRPQSQQSPISGIPRRGSPPRSVPDQLPSVSELDKSIKSGGVGLPALFTKRNDENENKKRKLD</sequence>
<dbReference type="PANTHER" id="PTHR10015:SF396">
    <property type="entry name" value="FLOCCULATION SUPPRESSION PROTEIN"/>
    <property type="match status" value="1"/>
</dbReference>
<dbReference type="FunFam" id="1.10.10.10:FF:000229">
    <property type="entry name" value="HSF-type DNA-binding domain protein"/>
    <property type="match status" value="1"/>
</dbReference>
<dbReference type="PROSITE" id="PS00434">
    <property type="entry name" value="HSF_DOMAIN"/>
    <property type="match status" value="1"/>
</dbReference>
<dbReference type="GO" id="GO:0003700">
    <property type="term" value="F:DNA-binding transcription factor activity"/>
    <property type="evidence" value="ECO:0007669"/>
    <property type="project" value="InterPro"/>
</dbReference>
<evidence type="ECO:0000313" key="6">
    <source>
        <dbReference type="Proteomes" id="UP000694255"/>
    </source>
</evidence>
<dbReference type="GeneID" id="73471659"/>
<feature type="compositionally biased region" description="Low complexity" evidence="3">
    <location>
        <begin position="138"/>
        <end position="148"/>
    </location>
</feature>
<feature type="region of interest" description="Disordered" evidence="3">
    <location>
        <begin position="455"/>
        <end position="587"/>
    </location>
</feature>
<feature type="compositionally biased region" description="Low complexity" evidence="3">
    <location>
        <begin position="519"/>
        <end position="545"/>
    </location>
</feature>
<feature type="compositionally biased region" description="Basic and acidic residues" evidence="3">
    <location>
        <begin position="150"/>
        <end position="168"/>
    </location>
</feature>
<proteinExistence type="inferred from homology"/>
<name>A0A8J5UK23_9ASCO</name>
<accession>A0A8J5UK23</accession>
<feature type="compositionally biased region" description="Low complexity" evidence="3">
    <location>
        <begin position="253"/>
        <end position="263"/>
    </location>
</feature>
<feature type="compositionally biased region" description="Polar residues" evidence="3">
    <location>
        <begin position="500"/>
        <end position="518"/>
    </location>
</feature>
<evidence type="ECO:0000256" key="3">
    <source>
        <dbReference type="SAM" id="MobiDB-lite"/>
    </source>
</evidence>
<organism evidence="5 6">
    <name type="scientific">[Candida] subhashii</name>
    <dbReference type="NCBI Taxonomy" id="561895"/>
    <lineage>
        <taxon>Eukaryota</taxon>
        <taxon>Fungi</taxon>
        <taxon>Dikarya</taxon>
        <taxon>Ascomycota</taxon>
        <taxon>Saccharomycotina</taxon>
        <taxon>Pichiomycetes</taxon>
        <taxon>Debaryomycetaceae</taxon>
        <taxon>Spathaspora</taxon>
    </lineage>
</organism>
<dbReference type="RefSeq" id="XP_049261824.1">
    <property type="nucleotide sequence ID" value="XM_049408862.1"/>
</dbReference>
<reference evidence="5 6" key="1">
    <citation type="journal article" date="2021" name="DNA Res.">
        <title>Genome analysis of Candida subhashii reveals its hybrid nature and dual mitochondrial genome conformations.</title>
        <authorList>
            <person name="Mixao V."/>
            <person name="Hegedusova E."/>
            <person name="Saus E."/>
            <person name="Pryszcz L.P."/>
            <person name="Cillingova A."/>
            <person name="Nosek J."/>
            <person name="Gabaldon T."/>
        </authorList>
    </citation>
    <scope>NUCLEOTIDE SEQUENCE [LARGE SCALE GENOMIC DNA]</scope>
    <source>
        <strain evidence="5 6">CBS 10753</strain>
    </source>
</reference>
<dbReference type="Pfam" id="PF00447">
    <property type="entry name" value="HSF_DNA-bind"/>
    <property type="match status" value="1"/>
</dbReference>
<dbReference type="GO" id="GO:0043565">
    <property type="term" value="F:sequence-specific DNA binding"/>
    <property type="evidence" value="ECO:0007669"/>
    <property type="project" value="InterPro"/>
</dbReference>